<protein>
    <recommendedName>
        <fullName evidence="3">Bacterial sugar transferase domain-containing protein</fullName>
    </recommendedName>
</protein>
<evidence type="ECO:0000256" key="1">
    <source>
        <dbReference type="ARBA" id="ARBA00006464"/>
    </source>
</evidence>
<feature type="compositionally biased region" description="Polar residues" evidence="2">
    <location>
        <begin position="83"/>
        <end position="93"/>
    </location>
</feature>
<dbReference type="AlphaFoldDB" id="A0ABC9VQG1"/>
<evidence type="ECO:0000313" key="4">
    <source>
        <dbReference type="EMBL" id="GAA0043294.1"/>
    </source>
</evidence>
<evidence type="ECO:0000259" key="3">
    <source>
        <dbReference type="Pfam" id="PF02397"/>
    </source>
</evidence>
<evidence type="ECO:0000256" key="2">
    <source>
        <dbReference type="SAM" id="MobiDB-lite"/>
    </source>
</evidence>
<dbReference type="Proteomes" id="UP001437574">
    <property type="component" value="Unassembled WGS sequence"/>
</dbReference>
<dbReference type="PANTHER" id="PTHR30576:SF10">
    <property type="entry name" value="SLL5057 PROTEIN"/>
    <property type="match status" value="1"/>
</dbReference>
<dbReference type="InterPro" id="IPR003362">
    <property type="entry name" value="Bact_transf"/>
</dbReference>
<dbReference type="PANTHER" id="PTHR30576">
    <property type="entry name" value="COLANIC BIOSYNTHESIS UDP-GLUCOSE LIPID CARRIER TRANSFERASE"/>
    <property type="match status" value="1"/>
</dbReference>
<accession>A0ABC9VQG1</accession>
<comment type="caution">
    <text evidence="4">The sequence shown here is derived from an EMBL/GenBank/DDBJ whole genome shotgun (WGS) entry which is preliminary data.</text>
</comment>
<dbReference type="Pfam" id="PF02397">
    <property type="entry name" value="Bac_transf"/>
    <property type="match status" value="1"/>
</dbReference>
<evidence type="ECO:0000313" key="5">
    <source>
        <dbReference type="Proteomes" id="UP001437574"/>
    </source>
</evidence>
<comment type="similarity">
    <text evidence="1">Belongs to the bacterial sugar transferase family.</text>
</comment>
<dbReference type="EMBL" id="BAAAAK010000026">
    <property type="protein sequence ID" value="GAA0043294.1"/>
    <property type="molecule type" value="Genomic_DNA"/>
</dbReference>
<reference evidence="4 5" key="1">
    <citation type="journal article" date="2024" name="Int. J. Syst. Evol. Microbiol.">
        <title>Proposal of Lactobacillus amylovorus subsp. animalis subsp. nov. and an emended description of Lactobacillus amylovorus.</title>
        <authorList>
            <person name="Yamane K."/>
            <person name="Tanizawa Y."/>
            <person name="Kobayashi H."/>
            <person name="Kamizono T."/>
            <person name="Kojima Y."/>
            <person name="Takagi H."/>
            <person name="Tohno M."/>
        </authorList>
    </citation>
    <scope>NUCLEOTIDE SEQUENCE [LARGE SCALE GENOMIC DNA]</scope>
    <source>
        <strain evidence="4 5">TKL145</strain>
    </source>
</reference>
<feature type="compositionally biased region" description="Low complexity" evidence="2">
    <location>
        <begin position="62"/>
        <end position="75"/>
    </location>
</feature>
<name>A0ABC9VQG1_LACAM</name>
<feature type="compositionally biased region" description="Polar residues" evidence="2">
    <location>
        <begin position="113"/>
        <end position="125"/>
    </location>
</feature>
<feature type="domain" description="Bacterial sugar transferase" evidence="3">
    <location>
        <begin position="130"/>
        <end position="291"/>
    </location>
</feature>
<sequence length="297" mass="33206">MLLSFGILAGPSAPIVSVASEAIQNEMTDDTTSVVEESVPVENNTADDNTEVSANYSENTDDSTTTTVQTDTDVSTQEKTDPETSVNTEQPIQTEEAESTTPVEDVNSKSEENVSQNNNINTSKEGTNKIRHEDGGPAFYSQERIGKNEKPFKMWKFRSMVVNADQMIDQLEDQNEIEGAMFKIKDDPRITKIGHTIRKYSLDELPQLWNVLIGDMSLVGPRPPLPSEVEEYTDYDKQRLLVMPGCTGLWQVTKRNEADFDEMVWLDIVYINHSGILEDLKLIIKTIGVVIHPNGAY</sequence>
<proteinExistence type="inferred from homology"/>
<feature type="region of interest" description="Disordered" evidence="2">
    <location>
        <begin position="38"/>
        <end position="145"/>
    </location>
</feature>
<feature type="compositionally biased region" description="Basic and acidic residues" evidence="2">
    <location>
        <begin position="126"/>
        <end position="135"/>
    </location>
</feature>
<gene>
    <name evidence="4" type="ORF">LATKL145_17060</name>
</gene>
<organism evidence="4 5">
    <name type="scientific">Lactobacillus amylovorus subsp. animalium</name>
    <dbReference type="NCBI Taxonomy" id="3378536"/>
    <lineage>
        <taxon>Bacteria</taxon>
        <taxon>Bacillati</taxon>
        <taxon>Bacillota</taxon>
        <taxon>Bacilli</taxon>
        <taxon>Lactobacillales</taxon>
        <taxon>Lactobacillaceae</taxon>
        <taxon>Lactobacillus</taxon>
    </lineage>
</organism>
<reference evidence="5" key="2">
    <citation type="submission" date="2024-01" db="EMBL/GenBank/DDBJ databases">
        <title>Draft genome sequence of Lactobacillus amylovorus strain TKL145.</title>
        <authorList>
            <person name="Tohno M."/>
            <person name="Tanizawa Y."/>
        </authorList>
    </citation>
    <scope>NUCLEOTIDE SEQUENCE [LARGE SCALE GENOMIC DNA]</scope>
    <source>
        <strain evidence="5">TKL145</strain>
    </source>
</reference>